<dbReference type="InterPro" id="IPR052399">
    <property type="entry name" value="Phage_Baseplate_Assmbl_Protein"/>
</dbReference>
<gene>
    <name evidence="2" type="ORF">BJP43_01340</name>
</gene>
<sequence length="452" mass="49372">MRLMNTVTDFFDPEGSKKWFETLQKAQFRGVPFAVLGGKSAFGRKTAVHEYPYRDKPWIEDLGRATRQLTVKGFLVEDSVIYGGGAVIDQRSNLIAACETAGAGTLIHPTYGELTVSIPSGGLKIVEQWDNGRYFEFTLRAIESGLKVFPVTTSTPLPDEKSWLKSIATTTLQFVTTVNSILRKSTALIQTLQSTAVFWVSQVNGTVNQANNLINTMTDVFDSNHYGRFQPSGNSGLASHQTYPVLMQKQKAASAQNRGKVATVGDELAQSVDAETYAGVANALLSAVVLSFSEPQDQIRIFIHLSVFKTGGYVPGVDGAVQDAATLLFQRLALACLGRAALSYQPVSPDDAWDMMTLAGEALEVGAVNAADMGHDDTYRDLIALHNTVVSKLTERGANLARFTEYQFDTSLPSLVLSERIYQDPARNNELVRCVNPVHPAFMPLDFKALSK</sequence>
<dbReference type="Pfam" id="PF07157">
    <property type="entry name" value="DNA_circ_N"/>
    <property type="match status" value="1"/>
</dbReference>
<dbReference type="AlphaFoldDB" id="A0A2D3TBI7"/>
<evidence type="ECO:0000259" key="1">
    <source>
        <dbReference type="Pfam" id="PF07157"/>
    </source>
</evidence>
<feature type="domain" description="DNA circulation N-terminal" evidence="1">
    <location>
        <begin position="23"/>
        <end position="116"/>
    </location>
</feature>
<reference evidence="3" key="2">
    <citation type="submission" date="2017-11" db="EMBL/GenBank/DDBJ databases">
        <title>PacBio sequencing of new strain of the secondary endosymbiont Candidatus Hamiltonella defensa.</title>
        <authorList>
            <person name="Strand M.R."/>
            <person name="Oliver K."/>
        </authorList>
    </citation>
    <scope>NUCLEOTIDE SEQUENCE [LARGE SCALE GENOMIC DNA]</scope>
    <source>
        <strain evidence="3">ZA17</strain>
    </source>
</reference>
<organism evidence="2 3">
    <name type="scientific">Candidatus Williamhamiltonella defendens</name>
    <dbReference type="NCBI Taxonomy" id="138072"/>
    <lineage>
        <taxon>Bacteria</taxon>
        <taxon>Pseudomonadati</taxon>
        <taxon>Pseudomonadota</taxon>
        <taxon>Gammaproteobacteria</taxon>
        <taxon>Enterobacterales</taxon>
        <taxon>Enterobacteriaceae</taxon>
        <taxon>aphid secondary symbionts</taxon>
        <taxon>Candidatus Williamhamiltonella</taxon>
    </lineage>
</organism>
<accession>A0A2D3TBI7</accession>
<dbReference type="PANTHER" id="PTHR37829:SF3">
    <property type="entry name" value="PROTEIN JAYE-RELATED"/>
    <property type="match status" value="1"/>
</dbReference>
<dbReference type="EMBL" id="CP017613">
    <property type="protein sequence ID" value="ATW33145.1"/>
    <property type="molecule type" value="Genomic_DNA"/>
</dbReference>
<reference evidence="3" key="1">
    <citation type="submission" date="2016-10" db="EMBL/GenBank/DDBJ databases">
        <authorList>
            <person name="Chevignon G."/>
        </authorList>
    </citation>
    <scope>NUCLEOTIDE SEQUENCE [LARGE SCALE GENOMIC DNA]</scope>
    <source>
        <strain evidence="3">ZA17</strain>
    </source>
</reference>
<dbReference type="InterPro" id="IPR009826">
    <property type="entry name" value="DNA_circ_N"/>
</dbReference>
<evidence type="ECO:0000313" key="2">
    <source>
        <dbReference type="EMBL" id="ATW33145.1"/>
    </source>
</evidence>
<proteinExistence type="predicted"/>
<evidence type="ECO:0000313" key="3">
    <source>
        <dbReference type="Proteomes" id="UP000229055"/>
    </source>
</evidence>
<dbReference type="PANTHER" id="PTHR37829">
    <property type="entry name" value="PHAGE-LIKE ELEMENT PBSX PROTEIN XKDT"/>
    <property type="match status" value="1"/>
</dbReference>
<dbReference type="Proteomes" id="UP000229055">
    <property type="component" value="Chromosome"/>
</dbReference>
<name>A0A2D3TBI7_9ENTR</name>
<protein>
    <recommendedName>
        <fullName evidence="1">DNA circulation N-terminal domain-containing protein</fullName>
    </recommendedName>
</protein>